<gene>
    <name evidence="3" type="ordered locus">MXAN_1795</name>
</gene>
<evidence type="ECO:0000313" key="4">
    <source>
        <dbReference type="Proteomes" id="UP000002402"/>
    </source>
</evidence>
<reference evidence="3 4" key="1">
    <citation type="journal article" date="2006" name="Proc. Natl. Acad. Sci. U.S.A.">
        <title>Evolution of sensory complexity recorded in a myxobacterial genome.</title>
        <authorList>
            <person name="Goldman B.S."/>
            <person name="Nierman W.C."/>
            <person name="Kaiser D."/>
            <person name="Slater S.C."/>
            <person name="Durkin A.S."/>
            <person name="Eisen J.A."/>
            <person name="Ronning C.M."/>
            <person name="Barbazuk W.B."/>
            <person name="Blanchard M."/>
            <person name="Field C."/>
            <person name="Halling C."/>
            <person name="Hinkle G."/>
            <person name="Iartchuk O."/>
            <person name="Kim H.S."/>
            <person name="Mackenzie C."/>
            <person name="Madupu R."/>
            <person name="Miller N."/>
            <person name="Shvartsbeyn A."/>
            <person name="Sullivan S.A."/>
            <person name="Vaudin M."/>
            <person name="Wiegand R."/>
            <person name="Kaplan H.B."/>
        </authorList>
    </citation>
    <scope>NUCLEOTIDE SEQUENCE [LARGE SCALE GENOMIC DNA]</scope>
    <source>
        <strain evidence="4">DK1622</strain>
    </source>
</reference>
<dbReference type="eggNOG" id="ENOG5032KDW">
    <property type="taxonomic scope" value="Bacteria"/>
</dbReference>
<feature type="signal peptide" evidence="2">
    <location>
        <begin position="1"/>
        <end position="31"/>
    </location>
</feature>
<evidence type="ECO:0000313" key="3">
    <source>
        <dbReference type="EMBL" id="ABF87440.1"/>
    </source>
</evidence>
<sequence length="349" mass="37314">MPSTARSNIDMHIRWIKATLLSTVLMGLAGACGGAPGADDASSVGGPGADDASSVGGPGADDASSVGGPGADDTSSDGGATDRFGIQMLYPTLASGKAWYAQWDSTPRSFNGVDPKDSWFDADHGNASYKIPGDGTLRISGSVPRMYVHDPAKQDPWRNVEITMYFKRVSDSGINWGGMVSFARTNHGTTGSENRDKCDTRGIGARMRYDGKIDFEKETNHPDSKYVVQKKYWSSSLPKNTWIGHKHVVYDLPGGKVKQELWIDLTDGVNGGQWTKINEFIDDGTQFGKGGSPCASGIDPALPLTAGSSRVGSESGKPNITVYFRSDGVSTDGLWYRWGSVREIQAPST</sequence>
<dbReference type="HOGENOM" id="CLU_062434_0_0_7"/>
<dbReference type="EnsemblBacteria" id="ABF87440">
    <property type="protein sequence ID" value="ABF87440"/>
    <property type="gene ID" value="MXAN_1795"/>
</dbReference>
<evidence type="ECO:0000256" key="1">
    <source>
        <dbReference type="SAM" id="MobiDB-lite"/>
    </source>
</evidence>
<dbReference type="Proteomes" id="UP000002402">
    <property type="component" value="Chromosome"/>
</dbReference>
<feature type="chain" id="PRO_5004188449" evidence="2">
    <location>
        <begin position="32"/>
        <end position="349"/>
    </location>
</feature>
<accession>Q1DBD0</accession>
<proteinExistence type="predicted"/>
<keyword evidence="3" id="KW-0449">Lipoprotein</keyword>
<dbReference type="AlphaFoldDB" id="Q1DBD0"/>
<evidence type="ECO:0000256" key="2">
    <source>
        <dbReference type="SAM" id="SignalP"/>
    </source>
</evidence>
<keyword evidence="4" id="KW-1185">Reference proteome</keyword>
<feature type="region of interest" description="Disordered" evidence="1">
    <location>
        <begin position="36"/>
        <end position="79"/>
    </location>
</feature>
<dbReference type="PROSITE" id="PS51257">
    <property type="entry name" value="PROKAR_LIPOPROTEIN"/>
    <property type="match status" value="1"/>
</dbReference>
<name>Q1DBD0_MYXXD</name>
<dbReference type="EMBL" id="CP000113">
    <property type="protein sequence ID" value="ABF87440.1"/>
    <property type="molecule type" value="Genomic_DNA"/>
</dbReference>
<protein>
    <submittedName>
        <fullName evidence="3">Lipoprotein</fullName>
    </submittedName>
</protein>
<organism evidence="3 4">
    <name type="scientific">Myxococcus xanthus (strain DK1622)</name>
    <dbReference type="NCBI Taxonomy" id="246197"/>
    <lineage>
        <taxon>Bacteria</taxon>
        <taxon>Pseudomonadati</taxon>
        <taxon>Myxococcota</taxon>
        <taxon>Myxococcia</taxon>
        <taxon>Myxococcales</taxon>
        <taxon>Cystobacterineae</taxon>
        <taxon>Myxococcaceae</taxon>
        <taxon>Myxococcus</taxon>
    </lineage>
</organism>
<dbReference type="KEGG" id="mxa:MXAN_1795"/>
<keyword evidence="2" id="KW-0732">Signal</keyword>